<name>A0A7W9CUF4_9HYPH</name>
<dbReference type="EMBL" id="JACHOO010000002">
    <property type="protein sequence ID" value="MBB5752130.1"/>
    <property type="molecule type" value="Genomic_DNA"/>
</dbReference>
<evidence type="ECO:0000256" key="1">
    <source>
        <dbReference type="SAM" id="MobiDB-lite"/>
    </source>
</evidence>
<dbReference type="RefSeq" id="WP_183853510.1">
    <property type="nucleotide sequence ID" value="NZ_JACHOO010000002.1"/>
</dbReference>
<evidence type="ECO:0000256" key="2">
    <source>
        <dbReference type="SAM" id="SignalP"/>
    </source>
</evidence>
<feature type="compositionally biased region" description="Basic and acidic residues" evidence="1">
    <location>
        <begin position="89"/>
        <end position="108"/>
    </location>
</feature>
<evidence type="ECO:0008006" key="5">
    <source>
        <dbReference type="Google" id="ProtNLM"/>
    </source>
</evidence>
<reference evidence="3 4" key="1">
    <citation type="submission" date="2020-08" db="EMBL/GenBank/DDBJ databases">
        <title>Genomic Encyclopedia of Type Strains, Phase IV (KMG-IV): sequencing the most valuable type-strain genomes for metagenomic binning, comparative biology and taxonomic classification.</title>
        <authorList>
            <person name="Goeker M."/>
        </authorList>
    </citation>
    <scope>NUCLEOTIDE SEQUENCE [LARGE SCALE GENOMIC DNA]</scope>
    <source>
        <strain evidence="3 4">DSM 16268</strain>
    </source>
</reference>
<accession>A0A7W9CUF4</accession>
<feature type="chain" id="PRO_5030540736" description="Lipoprotein" evidence="2">
    <location>
        <begin position="22"/>
        <end position="206"/>
    </location>
</feature>
<sequence>MPSFAASRRLCGLAAASLAVAALAGCSGTTYGTGKAPELQTMEDVLGIVSLSGPSKEEVEYRPRGAIVDPKSKSLPPPAEATAYTDPAWPRDPDAERRARSREDDTPRLDNLTPSERAARDPGFRLPKGQEMGRIRDESKPMDPEEAKKIWASMRKNKGGSFDEEGRPVRRYLTDPPSTYREFDPNSPTDLPEPKKKKWKIWPFGS</sequence>
<organism evidence="3 4">
    <name type="scientific">Prosthecomicrobium pneumaticum</name>
    <dbReference type="NCBI Taxonomy" id="81895"/>
    <lineage>
        <taxon>Bacteria</taxon>
        <taxon>Pseudomonadati</taxon>
        <taxon>Pseudomonadota</taxon>
        <taxon>Alphaproteobacteria</taxon>
        <taxon>Hyphomicrobiales</taxon>
        <taxon>Kaistiaceae</taxon>
        <taxon>Prosthecomicrobium</taxon>
    </lineage>
</organism>
<keyword evidence="2" id="KW-0732">Signal</keyword>
<evidence type="ECO:0000313" key="4">
    <source>
        <dbReference type="Proteomes" id="UP000523821"/>
    </source>
</evidence>
<dbReference type="Proteomes" id="UP000523821">
    <property type="component" value="Unassembled WGS sequence"/>
</dbReference>
<proteinExistence type="predicted"/>
<protein>
    <recommendedName>
        <fullName evidence="5">Lipoprotein</fullName>
    </recommendedName>
</protein>
<evidence type="ECO:0000313" key="3">
    <source>
        <dbReference type="EMBL" id="MBB5752130.1"/>
    </source>
</evidence>
<feature type="region of interest" description="Disordered" evidence="1">
    <location>
        <begin position="52"/>
        <end position="206"/>
    </location>
</feature>
<gene>
    <name evidence="3" type="ORF">GGQ63_001182</name>
</gene>
<comment type="caution">
    <text evidence="3">The sequence shown here is derived from an EMBL/GenBank/DDBJ whole genome shotgun (WGS) entry which is preliminary data.</text>
</comment>
<feature type="compositionally biased region" description="Basic and acidic residues" evidence="1">
    <location>
        <begin position="131"/>
        <end position="149"/>
    </location>
</feature>
<feature type="signal peptide" evidence="2">
    <location>
        <begin position="1"/>
        <end position="21"/>
    </location>
</feature>
<keyword evidence="4" id="KW-1185">Reference proteome</keyword>
<dbReference type="AlphaFoldDB" id="A0A7W9CUF4"/>